<evidence type="ECO:0000313" key="3">
    <source>
        <dbReference type="Proteomes" id="UP000054549"/>
    </source>
</evidence>
<organism evidence="2 3">
    <name type="scientific">Amanita muscaria (strain Koide BX008)</name>
    <dbReference type="NCBI Taxonomy" id="946122"/>
    <lineage>
        <taxon>Eukaryota</taxon>
        <taxon>Fungi</taxon>
        <taxon>Dikarya</taxon>
        <taxon>Basidiomycota</taxon>
        <taxon>Agaricomycotina</taxon>
        <taxon>Agaricomycetes</taxon>
        <taxon>Agaricomycetidae</taxon>
        <taxon>Agaricales</taxon>
        <taxon>Pluteineae</taxon>
        <taxon>Amanitaceae</taxon>
        <taxon>Amanita</taxon>
    </lineage>
</organism>
<feature type="region of interest" description="Disordered" evidence="1">
    <location>
        <begin position="80"/>
        <end position="107"/>
    </location>
</feature>
<feature type="compositionally biased region" description="Basic residues" evidence="1">
    <location>
        <begin position="81"/>
        <end position="97"/>
    </location>
</feature>
<gene>
    <name evidence="2" type="ORF">M378DRAFT_168178</name>
</gene>
<dbReference type="HOGENOM" id="CLU_1660276_0_0_1"/>
<protein>
    <submittedName>
        <fullName evidence="2">Uncharacterized protein</fullName>
    </submittedName>
</protein>
<reference evidence="2 3" key="1">
    <citation type="submission" date="2014-04" db="EMBL/GenBank/DDBJ databases">
        <title>Evolutionary Origins and Diversification of the Mycorrhizal Mutualists.</title>
        <authorList>
            <consortium name="DOE Joint Genome Institute"/>
            <consortium name="Mycorrhizal Genomics Consortium"/>
            <person name="Kohler A."/>
            <person name="Kuo A."/>
            <person name="Nagy L.G."/>
            <person name="Floudas D."/>
            <person name="Copeland A."/>
            <person name="Barry K.W."/>
            <person name="Cichocki N."/>
            <person name="Veneault-Fourrey C."/>
            <person name="LaButti K."/>
            <person name="Lindquist E.A."/>
            <person name="Lipzen A."/>
            <person name="Lundell T."/>
            <person name="Morin E."/>
            <person name="Murat C."/>
            <person name="Riley R."/>
            <person name="Ohm R."/>
            <person name="Sun H."/>
            <person name="Tunlid A."/>
            <person name="Henrissat B."/>
            <person name="Grigoriev I.V."/>
            <person name="Hibbett D.S."/>
            <person name="Martin F."/>
        </authorList>
    </citation>
    <scope>NUCLEOTIDE SEQUENCE [LARGE SCALE GENOMIC DNA]</scope>
    <source>
        <strain evidence="2 3">Koide BX008</strain>
    </source>
</reference>
<accession>A0A0C2WVS1</accession>
<proteinExistence type="predicted"/>
<dbReference type="EMBL" id="KN818299">
    <property type="protein sequence ID" value="KIL60433.1"/>
    <property type="molecule type" value="Genomic_DNA"/>
</dbReference>
<keyword evidence="3" id="KW-1185">Reference proteome</keyword>
<dbReference type="AlphaFoldDB" id="A0A0C2WVS1"/>
<sequence>MPLFMPGTTNPSLQLLKMQKVYTNLEHTRTSRDTLHFKSVNDRDKLGTSFSFMYCMRGRRCFHYTYLIAVNLSDIAVLHQPPHKPTHQPNHHRHHQHNSPPLFLHSGSQITSPLQQSRLCPRARRRPTDLGVVGQRRRLEHLARRTFTDRGLCWYFALE</sequence>
<dbReference type="InParanoid" id="A0A0C2WVS1"/>
<name>A0A0C2WVS1_AMAMK</name>
<dbReference type="Proteomes" id="UP000054549">
    <property type="component" value="Unassembled WGS sequence"/>
</dbReference>
<evidence type="ECO:0000313" key="2">
    <source>
        <dbReference type="EMBL" id="KIL60433.1"/>
    </source>
</evidence>
<evidence type="ECO:0000256" key="1">
    <source>
        <dbReference type="SAM" id="MobiDB-lite"/>
    </source>
</evidence>